<evidence type="ECO:0000256" key="1">
    <source>
        <dbReference type="SAM" id="Phobius"/>
    </source>
</evidence>
<name>A0ABT2PRD8_9BURK</name>
<evidence type="ECO:0000313" key="2">
    <source>
        <dbReference type="EMBL" id="MCT9813030.1"/>
    </source>
</evidence>
<gene>
    <name evidence="2" type="ORF">N0K08_20575</name>
</gene>
<keyword evidence="3" id="KW-1185">Reference proteome</keyword>
<dbReference type="Proteomes" id="UP001525968">
    <property type="component" value="Unassembled WGS sequence"/>
</dbReference>
<dbReference type="RefSeq" id="WP_261502276.1">
    <property type="nucleotide sequence ID" value="NZ_JAODYH010000014.1"/>
</dbReference>
<feature type="transmembrane region" description="Helical" evidence="1">
    <location>
        <begin position="6"/>
        <end position="25"/>
    </location>
</feature>
<sequence length="100" mass="11321">MPESSLLIGAAIFIALLVVLILSIFLEFSERLIFLTELAFVLTACVAMWRAFSKDPLTEYTVWMMYFIGFMLLVLMVRRVVKKTASRPRLDTAALGDAEI</sequence>
<feature type="transmembrane region" description="Helical" evidence="1">
    <location>
        <begin position="63"/>
        <end position="81"/>
    </location>
</feature>
<accession>A0ABT2PRD8</accession>
<dbReference type="EMBL" id="JAODYH010000014">
    <property type="protein sequence ID" value="MCT9813030.1"/>
    <property type="molecule type" value="Genomic_DNA"/>
</dbReference>
<proteinExistence type="predicted"/>
<protein>
    <submittedName>
        <fullName evidence="2">Uncharacterized protein</fullName>
    </submittedName>
</protein>
<feature type="transmembrane region" description="Helical" evidence="1">
    <location>
        <begin position="32"/>
        <end position="51"/>
    </location>
</feature>
<reference evidence="2 3" key="1">
    <citation type="submission" date="2022-09" db="EMBL/GenBank/DDBJ databases">
        <title>Draft genome of isolate Be4.</title>
        <authorList>
            <person name="Sanchez-Castro I."/>
            <person name="Martinez-Rodriguez P."/>
            <person name="Descostes M."/>
            <person name="Merroun M."/>
        </authorList>
    </citation>
    <scope>NUCLEOTIDE SEQUENCE [LARGE SCALE GENOMIC DNA]</scope>
    <source>
        <strain evidence="2 3">Be4</strain>
    </source>
</reference>
<evidence type="ECO:0000313" key="3">
    <source>
        <dbReference type="Proteomes" id="UP001525968"/>
    </source>
</evidence>
<keyword evidence="1" id="KW-0812">Transmembrane</keyword>
<keyword evidence="1" id="KW-1133">Transmembrane helix</keyword>
<comment type="caution">
    <text evidence="2">The sequence shown here is derived from an EMBL/GenBank/DDBJ whole genome shotgun (WGS) entry which is preliminary data.</text>
</comment>
<organism evidence="2 3">
    <name type="scientific">Acidovorax bellezanensis</name>
    <dbReference type="NCBI Taxonomy" id="2976702"/>
    <lineage>
        <taxon>Bacteria</taxon>
        <taxon>Pseudomonadati</taxon>
        <taxon>Pseudomonadota</taxon>
        <taxon>Betaproteobacteria</taxon>
        <taxon>Burkholderiales</taxon>
        <taxon>Comamonadaceae</taxon>
        <taxon>Acidovorax</taxon>
    </lineage>
</organism>
<keyword evidence="1" id="KW-0472">Membrane</keyword>